<name>A0ABV0RUN4_9TELE</name>
<reference evidence="1 2" key="1">
    <citation type="submission" date="2021-06" db="EMBL/GenBank/DDBJ databases">
        <authorList>
            <person name="Palmer J.M."/>
        </authorList>
    </citation>
    <scope>NUCLEOTIDE SEQUENCE [LARGE SCALE GENOMIC DNA]</scope>
    <source>
        <strain evidence="1 2">XC_2019</strain>
        <tissue evidence="1">Muscle</tissue>
    </source>
</reference>
<feature type="non-terminal residue" evidence="1">
    <location>
        <position position="1"/>
    </location>
</feature>
<comment type="caution">
    <text evidence="1">The sequence shown here is derived from an EMBL/GenBank/DDBJ whole genome shotgun (WGS) entry which is preliminary data.</text>
</comment>
<organism evidence="1 2">
    <name type="scientific">Xenoophorus captivus</name>
    <dbReference type="NCBI Taxonomy" id="1517983"/>
    <lineage>
        <taxon>Eukaryota</taxon>
        <taxon>Metazoa</taxon>
        <taxon>Chordata</taxon>
        <taxon>Craniata</taxon>
        <taxon>Vertebrata</taxon>
        <taxon>Euteleostomi</taxon>
        <taxon>Actinopterygii</taxon>
        <taxon>Neopterygii</taxon>
        <taxon>Teleostei</taxon>
        <taxon>Neoteleostei</taxon>
        <taxon>Acanthomorphata</taxon>
        <taxon>Ovalentaria</taxon>
        <taxon>Atherinomorphae</taxon>
        <taxon>Cyprinodontiformes</taxon>
        <taxon>Goodeidae</taxon>
        <taxon>Xenoophorus</taxon>
    </lineage>
</organism>
<evidence type="ECO:0000313" key="2">
    <source>
        <dbReference type="Proteomes" id="UP001434883"/>
    </source>
</evidence>
<evidence type="ECO:0000313" key="1">
    <source>
        <dbReference type="EMBL" id="MEQ2211057.1"/>
    </source>
</evidence>
<keyword evidence="2" id="KW-1185">Reference proteome</keyword>
<gene>
    <name evidence="1" type="ORF">XENOCAPTIV_025172</name>
</gene>
<dbReference type="EMBL" id="JAHRIN010056440">
    <property type="protein sequence ID" value="MEQ2211057.1"/>
    <property type="molecule type" value="Genomic_DNA"/>
</dbReference>
<sequence>LPPRCDSTHNSHRLWNSFTWSKTNSKKPVEAKYFFSFHAFWLCEANLTVCTVNTVCYPTSGRKVSQTPG</sequence>
<protein>
    <submittedName>
        <fullName evidence="1">Uncharacterized protein</fullName>
    </submittedName>
</protein>
<accession>A0ABV0RUN4</accession>
<dbReference type="Proteomes" id="UP001434883">
    <property type="component" value="Unassembled WGS sequence"/>
</dbReference>
<proteinExistence type="predicted"/>